<dbReference type="InterPro" id="IPR017853">
    <property type="entry name" value="GH"/>
</dbReference>
<dbReference type="AlphaFoldDB" id="A0AB36TK06"/>
<dbReference type="Gene3D" id="2.60.120.260">
    <property type="entry name" value="Galactose-binding domain-like"/>
    <property type="match status" value="2"/>
</dbReference>
<dbReference type="InterPro" id="IPR005084">
    <property type="entry name" value="CBM6"/>
</dbReference>
<dbReference type="SUPFAM" id="SSF49785">
    <property type="entry name" value="Galactose-binding domain-like"/>
    <property type="match status" value="2"/>
</dbReference>
<dbReference type="SMART" id="SM00606">
    <property type="entry name" value="CBD_IV"/>
    <property type="match status" value="1"/>
</dbReference>
<keyword evidence="3" id="KW-0136">Cellulose degradation</keyword>
<dbReference type="SUPFAM" id="SSF63446">
    <property type="entry name" value="Type I dockerin domain"/>
    <property type="match status" value="1"/>
</dbReference>
<sequence>MGASIKTSIKIRTVAFVSIIAIALSILSFIPNRAYASPQRGRPRLNAARTTFVGDNGQPLRGPYTSTEWTAAAPYDQIARVKELGFNAVHLYAECFDPRYPAPGSKAPGYAVNEIDKIVERTRELGLYLVITIGNGANNGNHNAQWARDFWKFYAPRYAKETHVLYEIHNEPVAWGPPYSSSTANPPGAVDMEIDVYRIIRTYAPETPVLLFSYAVFGGKGGAAEALKDIRAFNKAVFGNENAVWTNEAVAFHGYAGWQETTIAVEELLKAGYPCFMTEYAGGAWGSGMGGLDVELTYELERLGVSWLTFQYIPPTGVSDDVTKPEYFSALVENSGLSWTPDYGNWPAARGVYGNGGLARETATWINNFLTGTTRIEAEDFDWGGNGVSYYDTDSVNVGGQYRPDEGVDIEKTSDTGGGYNVGWISEGEWLEYTIRVRNPGYYNLSLRVAGISGSRVQVSFGNQDKTGVWELPATGGSQTWTTATRQVFLGAGLQKLRINALSGGFNLNWIELSPISTGTIPDGTYKFLNRANGKTLQEVTGNNSIITADYKGITEQHWKIQHIGGGQYRISSAGRGWNWNWWMGFGTVGWWGTGSSTCFIISPTGDGYYRIVLVGDGTNLQISSGDPSKIEGKAFHGGANQQWAILPVSAPAFPTGLSAVLDSSGNTANLTWNAAPGANSYNVKRSTKSGGPYTTIATNITSTNYTDTGVATGTKYYYVVSAVSNGVETLNSAEAILQYPKLTGTVIGTQGSWNNIGNTIHKAFDGDLNTFFDGPTANGCWLGLDFGEGVRNVITQIKFCPRSGYEQRMIGGIFQGANKEDFSDAVTLFTITSLPGSGTLTSVDVDNPTGFRYVRYLSPDGSNGNIAELQFFGTPAGEENDDVHLGDINDDGNINSTDLQMLKRHLLRSIRLTEKQLLNADTNRDGRVDSTDLALLKRYILRVITTL</sequence>
<dbReference type="Pfam" id="PF00404">
    <property type="entry name" value="Dockerin_1"/>
    <property type="match status" value="1"/>
</dbReference>
<protein>
    <submittedName>
        <fullName evidence="10">Dockerin type I repeat protein</fullName>
    </submittedName>
</protein>
<evidence type="ECO:0000256" key="2">
    <source>
        <dbReference type="ARBA" id="ARBA00022801"/>
    </source>
</evidence>
<dbReference type="SUPFAM" id="SSF51445">
    <property type="entry name" value="(Trans)glycosidases"/>
    <property type="match status" value="1"/>
</dbReference>
<dbReference type="InterPro" id="IPR000772">
    <property type="entry name" value="Ricin_B_lectin"/>
</dbReference>
<dbReference type="Pfam" id="PF00150">
    <property type="entry name" value="Cellulase"/>
    <property type="match status" value="1"/>
</dbReference>
<dbReference type="Gene3D" id="1.10.1330.10">
    <property type="entry name" value="Dockerin domain"/>
    <property type="match status" value="1"/>
</dbReference>
<dbReference type="InterPro" id="IPR016134">
    <property type="entry name" value="Dockerin_dom"/>
</dbReference>
<dbReference type="PROSITE" id="PS50853">
    <property type="entry name" value="FN3"/>
    <property type="match status" value="1"/>
</dbReference>
<evidence type="ECO:0000259" key="7">
    <source>
        <dbReference type="PROSITE" id="PS50853"/>
    </source>
</evidence>
<dbReference type="InterPro" id="IPR013783">
    <property type="entry name" value="Ig-like_fold"/>
</dbReference>
<dbReference type="CDD" id="cd04080">
    <property type="entry name" value="CBM6_cellulase-like"/>
    <property type="match status" value="1"/>
</dbReference>
<keyword evidence="6" id="KW-0624">Polysaccharide degradation</keyword>
<evidence type="ECO:0000256" key="6">
    <source>
        <dbReference type="ARBA" id="ARBA00023326"/>
    </source>
</evidence>
<proteinExistence type="predicted"/>
<dbReference type="EMBL" id="PDBW01000001">
    <property type="protein sequence ID" value="PFH04153.1"/>
    <property type="molecule type" value="Genomic_DNA"/>
</dbReference>
<dbReference type="Pfam" id="PF03422">
    <property type="entry name" value="CBM_6"/>
    <property type="match status" value="1"/>
</dbReference>
<evidence type="ECO:0000313" key="11">
    <source>
        <dbReference type="Proteomes" id="UP000223596"/>
    </source>
</evidence>
<dbReference type="CDD" id="cd14256">
    <property type="entry name" value="Dockerin_I"/>
    <property type="match status" value="1"/>
</dbReference>
<dbReference type="CDD" id="cd00063">
    <property type="entry name" value="FN3"/>
    <property type="match status" value="1"/>
</dbReference>
<dbReference type="SUPFAM" id="SSF49265">
    <property type="entry name" value="Fibronectin type III"/>
    <property type="match status" value="1"/>
</dbReference>
<feature type="domain" description="CBM6" evidence="8">
    <location>
        <begin position="374"/>
        <end position="514"/>
    </location>
</feature>
<dbReference type="PROSITE" id="PS00659">
    <property type="entry name" value="GLYCOSYL_HYDROL_F5"/>
    <property type="match status" value="1"/>
</dbReference>
<evidence type="ECO:0000256" key="5">
    <source>
        <dbReference type="ARBA" id="ARBA00023295"/>
    </source>
</evidence>
<keyword evidence="4" id="KW-0119">Carbohydrate metabolism</keyword>
<evidence type="ECO:0000313" key="10">
    <source>
        <dbReference type="EMBL" id="PFH04153.1"/>
    </source>
</evidence>
<dbReference type="InterPro" id="IPR018087">
    <property type="entry name" value="Glyco_hydro_5_CS"/>
</dbReference>
<dbReference type="InterPro" id="IPR006584">
    <property type="entry name" value="Cellulose-bd_IV"/>
</dbReference>
<keyword evidence="5" id="KW-0326">Glycosidase</keyword>
<dbReference type="Gene3D" id="2.80.10.50">
    <property type="match status" value="1"/>
</dbReference>
<dbReference type="InterPro" id="IPR036116">
    <property type="entry name" value="FN3_sf"/>
</dbReference>
<dbReference type="PROSITE" id="PS51766">
    <property type="entry name" value="DOCKERIN"/>
    <property type="match status" value="1"/>
</dbReference>
<dbReference type="InterPro" id="IPR018247">
    <property type="entry name" value="EF_Hand_1_Ca_BS"/>
</dbReference>
<organism evidence="10 11">
    <name type="scientific">Acetivibrio thermocellus AD2</name>
    <dbReference type="NCBI Taxonomy" id="1138384"/>
    <lineage>
        <taxon>Bacteria</taxon>
        <taxon>Bacillati</taxon>
        <taxon>Bacillota</taxon>
        <taxon>Clostridia</taxon>
        <taxon>Eubacteriales</taxon>
        <taxon>Oscillospiraceae</taxon>
        <taxon>Acetivibrio</taxon>
    </lineage>
</organism>
<dbReference type="Proteomes" id="UP000223596">
    <property type="component" value="Unassembled WGS sequence"/>
</dbReference>
<evidence type="ECO:0000256" key="1">
    <source>
        <dbReference type="ARBA" id="ARBA00022729"/>
    </source>
</evidence>
<evidence type="ECO:0000256" key="3">
    <source>
        <dbReference type="ARBA" id="ARBA00023001"/>
    </source>
</evidence>
<dbReference type="CDD" id="cd00161">
    <property type="entry name" value="beta-trefoil_Ricin-like"/>
    <property type="match status" value="1"/>
</dbReference>
<comment type="caution">
    <text evidence="10">The sequence shown here is derived from an EMBL/GenBank/DDBJ whole genome shotgun (WGS) entry which is preliminary data.</text>
</comment>
<dbReference type="Pfam" id="PF14200">
    <property type="entry name" value="RicinB_lectin_2"/>
    <property type="match status" value="1"/>
</dbReference>
<dbReference type="Gene3D" id="2.60.40.10">
    <property type="entry name" value="Immunoglobulins"/>
    <property type="match status" value="1"/>
</dbReference>
<dbReference type="InterPro" id="IPR003961">
    <property type="entry name" value="FN3_dom"/>
</dbReference>
<gene>
    <name evidence="10" type="ORF">M972_112980</name>
</gene>
<evidence type="ECO:0000259" key="8">
    <source>
        <dbReference type="PROSITE" id="PS51175"/>
    </source>
</evidence>
<dbReference type="PROSITE" id="PS00018">
    <property type="entry name" value="EF_HAND_1"/>
    <property type="match status" value="1"/>
</dbReference>
<feature type="domain" description="Dockerin" evidence="9">
    <location>
        <begin position="882"/>
        <end position="948"/>
    </location>
</feature>
<name>A0AB36TK06_ACETH</name>
<evidence type="ECO:0000256" key="4">
    <source>
        <dbReference type="ARBA" id="ARBA00023277"/>
    </source>
</evidence>
<dbReference type="InterPro" id="IPR036439">
    <property type="entry name" value="Dockerin_dom_sf"/>
</dbReference>
<dbReference type="PROSITE" id="PS51175">
    <property type="entry name" value="CBM6"/>
    <property type="match status" value="1"/>
</dbReference>
<dbReference type="Gene3D" id="3.20.20.80">
    <property type="entry name" value="Glycosidases"/>
    <property type="match status" value="1"/>
</dbReference>
<dbReference type="GO" id="GO:0004553">
    <property type="term" value="F:hydrolase activity, hydrolyzing O-glycosyl compounds"/>
    <property type="evidence" value="ECO:0007669"/>
    <property type="project" value="InterPro"/>
</dbReference>
<keyword evidence="1" id="KW-0732">Signal</keyword>
<dbReference type="InterPro" id="IPR001547">
    <property type="entry name" value="Glyco_hydro_5"/>
</dbReference>
<dbReference type="RefSeq" id="WP_003516839.1">
    <property type="nucleotide sequence ID" value="NZ_CP013828.1"/>
</dbReference>
<dbReference type="InterPro" id="IPR008979">
    <property type="entry name" value="Galactose-bd-like_sf"/>
</dbReference>
<keyword evidence="2" id="KW-0378">Hydrolase</keyword>
<dbReference type="GO" id="GO:0030245">
    <property type="term" value="P:cellulose catabolic process"/>
    <property type="evidence" value="ECO:0007669"/>
    <property type="project" value="UniProtKB-KW"/>
</dbReference>
<reference evidence="10 11" key="1">
    <citation type="submission" date="2017-09" db="EMBL/GenBank/DDBJ databases">
        <title>Evaluation of Pacific Biosciences Sequencing Technology to Finishing C. thermocellum Genome Sequences.</title>
        <authorList>
            <person name="Brown S."/>
        </authorList>
    </citation>
    <scope>NUCLEOTIDE SEQUENCE [LARGE SCALE GENOMIC DNA]</scope>
    <source>
        <strain evidence="10 11">AD2</strain>
    </source>
</reference>
<dbReference type="InterPro" id="IPR035992">
    <property type="entry name" value="Ricin_B-like_lectins"/>
</dbReference>
<evidence type="ECO:0000259" key="9">
    <source>
        <dbReference type="PROSITE" id="PS51766"/>
    </source>
</evidence>
<dbReference type="InterPro" id="IPR002105">
    <property type="entry name" value="Dockerin_1_rpt"/>
</dbReference>
<feature type="domain" description="Fibronectin type-III" evidence="7">
    <location>
        <begin position="654"/>
        <end position="743"/>
    </location>
</feature>
<accession>A0AB36TK06</accession>
<dbReference type="SUPFAM" id="SSF50370">
    <property type="entry name" value="Ricin B-like lectins"/>
    <property type="match status" value="1"/>
</dbReference>
<dbReference type="GO" id="GO:0030246">
    <property type="term" value="F:carbohydrate binding"/>
    <property type="evidence" value="ECO:0007669"/>
    <property type="project" value="InterPro"/>
</dbReference>